<proteinExistence type="predicted"/>
<gene>
    <name evidence="3" type="ORF">BST33_10835</name>
</gene>
<dbReference type="SUPFAM" id="SSF53300">
    <property type="entry name" value="vWA-like"/>
    <property type="match status" value="1"/>
</dbReference>
<evidence type="ECO:0000256" key="2">
    <source>
        <dbReference type="SAM" id="MobiDB-lite"/>
    </source>
</evidence>
<dbReference type="FunFam" id="3.40.50.410:FF:000066">
    <property type="entry name" value="von Willebrand factor, type A"/>
    <property type="match status" value="1"/>
</dbReference>
<dbReference type="InterPro" id="IPR036465">
    <property type="entry name" value="vWFA_dom_sf"/>
</dbReference>
<dbReference type="Pfam" id="PF13519">
    <property type="entry name" value="VWA_2"/>
    <property type="match status" value="1"/>
</dbReference>
<sequence length="705" mass="76904">MARGHGARGSRYSAYTGGPDPLAPPVDLAEALEEIGRDVMEGTSPRRALQELLRRGTKNLTGADQLAAEAQRRRRELLRRNNLDGTLAEVKKLLDEAVLAERKELARALDDDARFGEMQLEALSPSPAKAVQELADYDWRSGEARESYEKIKDLLGREMLDQRFAGMKQALEGATDADRQRVSDMLDDLNDLLDKHSQGKDSPEDFQQFMDKHGEFFPENPSNVEELLDSLAQRAAAAQRFRNSLTAEQRAELDALAEQAFGSPSLQQALGRLDAHLQAARPGEDWTGSSEFSGDNPLGMGEGAAALADIAELEQLAEQLSQAYPGASMDDVDLDALARQLGDQAAVDARTLAELERALLNQGFLDRSSDGQWRLSPKAMRRLGETALRDVARQLSGRRGERDHRRAGAAGELTGATRPWQFGDTEPWNVTRTLTNSVLRQVAGGSARLDEGEAKLGPPRGPGGSARLDEGEAKLGPPRGPGGSARLDGTRGRLSISVDDVEVSETETRTQSAVALLVDTSFSMVMDNRWLPMKRTALALNHLVSTRFRSDALQIIAFGRYARTVTAAELTGLEGVYEQGTNLHHALALAARHLRRHPNAQPVVLVVTDGEPTAHLEDYRGDGSAGPAVFFDYPPHPRTIAHTVRGFDDVARLGAQVTIFRLGDDPGLARFIDQVARRVQGRVVVPELDGLGAAVVGDYLRSRRR</sequence>
<reference evidence="3 4" key="1">
    <citation type="submission" date="2017-02" db="EMBL/GenBank/DDBJ databases">
        <title>The new phylogeny of genus Mycobacterium.</title>
        <authorList>
            <person name="Tortoli E."/>
            <person name="Trovato A."/>
            <person name="Cirillo D.M."/>
        </authorList>
    </citation>
    <scope>NUCLEOTIDE SEQUENCE [LARGE SCALE GENOMIC DNA]</scope>
    <source>
        <strain evidence="3 4">DSM 45633</strain>
    </source>
</reference>
<dbReference type="SMART" id="SM00327">
    <property type="entry name" value="VWA"/>
    <property type="match status" value="1"/>
</dbReference>
<comment type="caution">
    <text evidence="3">The sequence shown here is derived from an EMBL/GenBank/DDBJ whole genome shotgun (WGS) entry which is preliminary data.</text>
</comment>
<dbReference type="AlphaFoldDB" id="A0A7I7R8T0"/>
<dbReference type="OrthoDB" id="9766126at2"/>
<feature type="coiled-coil region" evidence="1">
    <location>
        <begin position="60"/>
        <end position="103"/>
    </location>
</feature>
<organism evidence="3 4">
    <name type="scientific">Mycolicibacter minnesotensis</name>
    <dbReference type="NCBI Taxonomy" id="1118379"/>
    <lineage>
        <taxon>Bacteria</taxon>
        <taxon>Bacillati</taxon>
        <taxon>Actinomycetota</taxon>
        <taxon>Actinomycetes</taxon>
        <taxon>Mycobacteriales</taxon>
        <taxon>Mycobacteriaceae</taxon>
        <taxon>Mycolicibacter</taxon>
    </lineage>
</organism>
<evidence type="ECO:0000313" key="4">
    <source>
        <dbReference type="Proteomes" id="UP000192320"/>
    </source>
</evidence>
<protein>
    <submittedName>
        <fullName evidence="3">Uncharacterized protein</fullName>
    </submittedName>
</protein>
<keyword evidence="1" id="KW-0175">Coiled coil</keyword>
<evidence type="ECO:0000313" key="3">
    <source>
        <dbReference type="EMBL" id="ORB00814.1"/>
    </source>
</evidence>
<dbReference type="EMBL" id="MVHZ01000009">
    <property type="protein sequence ID" value="ORB00814.1"/>
    <property type="molecule type" value="Genomic_DNA"/>
</dbReference>
<accession>A0A7I7R8T0</accession>
<evidence type="ECO:0000256" key="1">
    <source>
        <dbReference type="SAM" id="Coils"/>
    </source>
</evidence>
<dbReference type="CDD" id="cd00198">
    <property type="entry name" value="vWFA"/>
    <property type="match status" value="1"/>
</dbReference>
<feature type="compositionally biased region" description="Basic and acidic residues" evidence="2">
    <location>
        <begin position="395"/>
        <end position="406"/>
    </location>
</feature>
<dbReference type="Gene3D" id="3.40.50.410">
    <property type="entry name" value="von Willebrand factor, type A domain"/>
    <property type="match status" value="1"/>
</dbReference>
<feature type="region of interest" description="Disordered" evidence="2">
    <location>
        <begin position="280"/>
        <end position="300"/>
    </location>
</feature>
<keyword evidence="4" id="KW-1185">Reference proteome</keyword>
<feature type="region of interest" description="Disordered" evidence="2">
    <location>
        <begin position="445"/>
        <end position="490"/>
    </location>
</feature>
<name>A0A7I7R8T0_9MYCO</name>
<feature type="region of interest" description="Disordered" evidence="2">
    <location>
        <begin position="1"/>
        <end position="24"/>
    </location>
</feature>
<dbReference type="Proteomes" id="UP000192320">
    <property type="component" value="Unassembled WGS sequence"/>
</dbReference>
<feature type="region of interest" description="Disordered" evidence="2">
    <location>
        <begin position="395"/>
        <end position="424"/>
    </location>
</feature>
<dbReference type="InterPro" id="IPR002035">
    <property type="entry name" value="VWF_A"/>
</dbReference>